<gene>
    <name evidence="1" type="ORF">RPIT_11210</name>
</gene>
<sequence length="91" mass="10633">MSQATTFAHGVELSARDAAVLDFEDGWYKSPVPKEQAIMERFQLTSTKYYQLLNALIDAPEALEYKPLLVKRLRRERSRRQQLRSARRLHA</sequence>
<name>A0A1Q2CGR1_9ACTN</name>
<dbReference type="KEGG" id="tfl:RPIT_11210"/>
<dbReference type="RefSeq" id="WP_077343221.1">
    <property type="nucleotide sequence ID" value="NZ_CP019605.1"/>
</dbReference>
<protein>
    <submittedName>
        <fullName evidence="1">Uncharacterized protein</fullName>
    </submittedName>
</protein>
<keyword evidence="2" id="KW-1185">Reference proteome</keyword>
<accession>A0A1Q2CGR1</accession>
<dbReference type="OrthoDB" id="3268863at2"/>
<dbReference type="AlphaFoldDB" id="A0A1Q2CGR1"/>
<proteinExistence type="predicted"/>
<dbReference type="Proteomes" id="UP000188324">
    <property type="component" value="Chromosome"/>
</dbReference>
<dbReference type="EMBL" id="CP019605">
    <property type="protein sequence ID" value="AQP45294.1"/>
    <property type="molecule type" value="Genomic_DNA"/>
</dbReference>
<reference evidence="1 2" key="1">
    <citation type="journal article" date="2016" name="Int. J. Syst. Evol. Microbiol.">
        <title>Tessaracoccus flavus sp. nov., isolated from the drainage system of a lindane-producing factory.</title>
        <authorList>
            <person name="Kumari R."/>
            <person name="Singh P."/>
            <person name="Schumann P."/>
            <person name="Lal R."/>
        </authorList>
    </citation>
    <scope>NUCLEOTIDE SEQUENCE [LARGE SCALE GENOMIC DNA]</scope>
    <source>
        <strain evidence="1 2">RP1T</strain>
    </source>
</reference>
<dbReference type="STRING" id="1610493.RPIT_11210"/>
<evidence type="ECO:0000313" key="1">
    <source>
        <dbReference type="EMBL" id="AQP45294.1"/>
    </source>
</evidence>
<organism evidence="1 2">
    <name type="scientific">Tessaracoccus flavus</name>
    <dbReference type="NCBI Taxonomy" id="1610493"/>
    <lineage>
        <taxon>Bacteria</taxon>
        <taxon>Bacillati</taxon>
        <taxon>Actinomycetota</taxon>
        <taxon>Actinomycetes</taxon>
        <taxon>Propionibacteriales</taxon>
        <taxon>Propionibacteriaceae</taxon>
        <taxon>Tessaracoccus</taxon>
    </lineage>
</organism>
<dbReference type="InterPro" id="IPR021678">
    <property type="entry name" value="DUF3263"/>
</dbReference>
<evidence type="ECO:0000313" key="2">
    <source>
        <dbReference type="Proteomes" id="UP000188324"/>
    </source>
</evidence>
<dbReference type="Pfam" id="PF11662">
    <property type="entry name" value="DUF3263"/>
    <property type="match status" value="1"/>
</dbReference>